<dbReference type="PROSITE" id="PS50802">
    <property type="entry name" value="OTU"/>
    <property type="match status" value="1"/>
</dbReference>
<dbReference type="AlphaFoldDB" id="A0A7S0E1C0"/>
<protein>
    <recommendedName>
        <fullName evidence="1">OTU domain-containing protein</fullName>
    </recommendedName>
</protein>
<feature type="domain" description="OTU" evidence="1">
    <location>
        <begin position="189"/>
        <end position="353"/>
    </location>
</feature>
<dbReference type="Pfam" id="PF02338">
    <property type="entry name" value="OTU"/>
    <property type="match status" value="1"/>
</dbReference>
<name>A0A7S0E1C0_9CRYP</name>
<dbReference type="EMBL" id="HBEO01005363">
    <property type="protein sequence ID" value="CAD8471815.1"/>
    <property type="molecule type" value="Transcribed_RNA"/>
</dbReference>
<gene>
    <name evidence="2" type="ORF">HPHI1048_LOCUS3817</name>
</gene>
<dbReference type="InterPro" id="IPR003323">
    <property type="entry name" value="OTU_dom"/>
</dbReference>
<evidence type="ECO:0000259" key="1">
    <source>
        <dbReference type="PROSITE" id="PS50802"/>
    </source>
</evidence>
<reference evidence="2" key="1">
    <citation type="submission" date="2021-01" db="EMBL/GenBank/DDBJ databases">
        <authorList>
            <person name="Corre E."/>
            <person name="Pelletier E."/>
            <person name="Niang G."/>
            <person name="Scheremetjew M."/>
            <person name="Finn R."/>
            <person name="Kale V."/>
            <person name="Holt S."/>
            <person name="Cochrane G."/>
            <person name="Meng A."/>
            <person name="Brown T."/>
            <person name="Cohen L."/>
        </authorList>
    </citation>
    <scope>NUCLEOTIDE SEQUENCE</scope>
    <source>
        <strain evidence="2">CCMP325</strain>
    </source>
</reference>
<organism evidence="2">
    <name type="scientific">Hanusia phi</name>
    <dbReference type="NCBI Taxonomy" id="3032"/>
    <lineage>
        <taxon>Eukaryota</taxon>
        <taxon>Cryptophyceae</taxon>
        <taxon>Pyrenomonadales</taxon>
        <taxon>Geminigeraceae</taxon>
        <taxon>Hanusia</taxon>
    </lineage>
</organism>
<evidence type="ECO:0000313" key="2">
    <source>
        <dbReference type="EMBL" id="CAD8471815.1"/>
    </source>
</evidence>
<proteinExistence type="predicted"/>
<sequence>MQTYHAEKRVRDADHEKRHPTTVARMQNIALDSPQPFQNDPAVVDKFDQELPPTKMYPHEGGAGLEHYHEIVGVRTLAQLGKSMSLAGPSHAERIREKVNLDAIGALNGFVVIKRELTSADHTFVLPPFDSFNEAVRSYLYWRILDVTILRALQTSQAINSDCRSEVVDADYETEIIEVRGRDKVFCALLPASVMGDGNCCLHACSVALWGIQDRLSTLRNALSMMLKEQNKIFYARWKAQEQAWDAMDAETLGLEKPIERSESQWLQEWKEILDSADRDHAHLTHIHLYALAHILQRPIIVFASKETEHTICRLRGIYLPAEFRDIDSGWRGEKIPVILAYESSHFVPLVCHLKAWPPCRNDKWPMFPIEIDGELLPILFVDKNKLYERHSNIVEALKSFISCEKLPEGPLCVKYMIRKERSSDSRCQFESELSTHTLGMIEDFLTECNSVVTQYVHVQKEPSRVEKAAETPPMTPSLLRQDSMLARQLQQMYDEELLNDHTRIPDEWRSTIDI</sequence>
<dbReference type="Gene3D" id="3.90.70.80">
    <property type="match status" value="1"/>
</dbReference>
<accession>A0A7S0E1C0</accession>